<feature type="region of interest" description="Disordered" evidence="1">
    <location>
        <begin position="253"/>
        <end position="309"/>
    </location>
</feature>
<dbReference type="InterPro" id="IPR011057">
    <property type="entry name" value="Mss4-like_sf"/>
</dbReference>
<reference evidence="2 3" key="1">
    <citation type="journal article" date="2015" name="BMC Genomics">
        <title>The genome of the truffle-parasite Tolypocladium ophioglossoides and the evolution of antifungal peptaibiotics.</title>
        <authorList>
            <person name="Quandt C.A."/>
            <person name="Bushley K.E."/>
            <person name="Spatafora J.W."/>
        </authorList>
    </citation>
    <scope>NUCLEOTIDE SEQUENCE [LARGE SCALE GENOMIC DNA]</scope>
    <source>
        <strain evidence="2 3">CBS 100239</strain>
    </source>
</reference>
<feature type="compositionally biased region" description="Polar residues" evidence="1">
    <location>
        <begin position="255"/>
        <end position="266"/>
    </location>
</feature>
<dbReference type="OrthoDB" id="3907216at2759"/>
<keyword evidence="3" id="KW-1185">Reference proteome</keyword>
<dbReference type="SUPFAM" id="SSF51316">
    <property type="entry name" value="Mss4-like"/>
    <property type="match status" value="1"/>
</dbReference>
<dbReference type="EMBL" id="LFRF01000001">
    <property type="protein sequence ID" value="KND94848.1"/>
    <property type="molecule type" value="Genomic_DNA"/>
</dbReference>
<feature type="region of interest" description="Disordered" evidence="1">
    <location>
        <begin position="43"/>
        <end position="77"/>
    </location>
</feature>
<dbReference type="AlphaFoldDB" id="A0A0L0NLD5"/>
<dbReference type="STRING" id="1163406.A0A0L0NLD5"/>
<feature type="compositionally biased region" description="Basic and acidic residues" evidence="1">
    <location>
        <begin position="268"/>
        <end position="282"/>
    </location>
</feature>
<evidence type="ECO:0000313" key="2">
    <source>
        <dbReference type="EMBL" id="KND94848.1"/>
    </source>
</evidence>
<feature type="compositionally biased region" description="Low complexity" evidence="1">
    <location>
        <begin position="43"/>
        <end position="52"/>
    </location>
</feature>
<evidence type="ECO:0008006" key="4">
    <source>
        <dbReference type="Google" id="ProtNLM"/>
    </source>
</evidence>
<name>A0A0L0NLD5_TOLOC</name>
<feature type="non-terminal residue" evidence="2">
    <location>
        <position position="1"/>
    </location>
</feature>
<evidence type="ECO:0000313" key="3">
    <source>
        <dbReference type="Proteomes" id="UP000036947"/>
    </source>
</evidence>
<accession>A0A0L0NLD5</accession>
<protein>
    <recommendedName>
        <fullName evidence="4">CENP-V/GFA domain-containing protein</fullName>
    </recommendedName>
</protein>
<proteinExistence type="predicted"/>
<gene>
    <name evidence="2" type="ORF">TOPH_00620</name>
</gene>
<evidence type="ECO:0000256" key="1">
    <source>
        <dbReference type="SAM" id="MobiDB-lite"/>
    </source>
</evidence>
<sequence length="309" mass="34627">KHPIQILDPPPRLNSRSHPSIHSFIAARRVASPVVVSPSACASSSRASTTASNKEPPNRPQSLLRHTTRTMSERRPLRGGCQCGRNRYIIAVPQDGVGEAQVLFNTEPVHQIPLATPLAAYIRVPLAWYHSTTFAFFPDETHTMIRRVYTHPSQQHSKRHFCGFCGTPLSYWSEHPMTEADYINLTLGSLLREDLRDLEDMGLIPDESEQQQQQQEQGDERRAAATPSKSTALRESFGVPWFDGMVEGTRLGNMRRSQGVQRSQDGSVKVEWEIVEYTDGRESGNTSDDVEMETGSASSGKRKLQDRDD</sequence>
<comment type="caution">
    <text evidence="2">The sequence shown here is derived from an EMBL/GenBank/DDBJ whole genome shotgun (WGS) entry which is preliminary data.</text>
</comment>
<organism evidence="2 3">
    <name type="scientific">Tolypocladium ophioglossoides (strain CBS 100239)</name>
    <name type="common">Snaketongue truffleclub</name>
    <name type="synonym">Elaphocordyceps ophioglossoides</name>
    <dbReference type="NCBI Taxonomy" id="1163406"/>
    <lineage>
        <taxon>Eukaryota</taxon>
        <taxon>Fungi</taxon>
        <taxon>Dikarya</taxon>
        <taxon>Ascomycota</taxon>
        <taxon>Pezizomycotina</taxon>
        <taxon>Sordariomycetes</taxon>
        <taxon>Hypocreomycetidae</taxon>
        <taxon>Hypocreales</taxon>
        <taxon>Ophiocordycipitaceae</taxon>
        <taxon>Tolypocladium</taxon>
    </lineage>
</organism>
<feature type="region of interest" description="Disordered" evidence="1">
    <location>
        <begin position="207"/>
        <end position="231"/>
    </location>
</feature>
<dbReference type="Proteomes" id="UP000036947">
    <property type="component" value="Unassembled WGS sequence"/>
</dbReference>